<feature type="site" description="Electron transfer via tryptophanyl radical" evidence="9">
    <location>
        <position position="304"/>
    </location>
</feature>
<organism evidence="12 13">
    <name type="scientific">Leuconostoc pseudomesenteroides</name>
    <dbReference type="NCBI Taxonomy" id="33968"/>
    <lineage>
        <taxon>Bacteria</taxon>
        <taxon>Bacillati</taxon>
        <taxon>Bacillota</taxon>
        <taxon>Bacilli</taxon>
        <taxon>Lactobacillales</taxon>
        <taxon>Lactobacillaceae</taxon>
        <taxon>Leuconostoc</taxon>
    </lineage>
</organism>
<dbReference type="EMBL" id="MPLS01000012">
    <property type="protein sequence ID" value="ORI97894.1"/>
    <property type="molecule type" value="Genomic_DNA"/>
</dbReference>
<dbReference type="RefSeq" id="WP_036068774.1">
    <property type="nucleotide sequence ID" value="NZ_MPLS01000012.1"/>
</dbReference>
<dbReference type="FunFam" id="1.10.579.10:FF:000003">
    <property type="entry name" value="Deoxyribodipyrimidine photo-lyase"/>
    <property type="match status" value="1"/>
</dbReference>
<comment type="cofactor">
    <cofactor evidence="8">
        <name>FAD</name>
        <dbReference type="ChEBI" id="CHEBI:57692"/>
    </cofactor>
    <text evidence="8">Binds 1 FAD per subunit.</text>
</comment>
<keyword evidence="5 8" id="KW-0274">FAD</keyword>
<dbReference type="InterPro" id="IPR036134">
    <property type="entry name" value="Crypto/Photolyase_FAD-like_sf"/>
</dbReference>
<dbReference type="PRINTS" id="PR00147">
    <property type="entry name" value="DNAPHOTLYASE"/>
</dbReference>
<evidence type="ECO:0000313" key="13">
    <source>
        <dbReference type="Proteomes" id="UP000192288"/>
    </source>
</evidence>
<keyword evidence="12" id="KW-0456">Lyase</keyword>
<dbReference type="InterPro" id="IPR018394">
    <property type="entry name" value="DNA_photolyase_1_CS_C"/>
</dbReference>
<dbReference type="Gene3D" id="3.40.50.620">
    <property type="entry name" value="HUPs"/>
    <property type="match status" value="1"/>
</dbReference>
<evidence type="ECO:0000256" key="9">
    <source>
        <dbReference type="PIRSR" id="PIRSR602081-2"/>
    </source>
</evidence>
<feature type="site" description="Electron transfer via tryptophanyl radical" evidence="9">
    <location>
        <position position="357"/>
    </location>
</feature>
<dbReference type="EC" id="4.1.99.3" evidence="2"/>
<dbReference type="PROSITE" id="PS00691">
    <property type="entry name" value="DNA_PHOTOLYASES_1_2"/>
    <property type="match status" value="1"/>
</dbReference>
<dbReference type="Gene3D" id="1.10.579.10">
    <property type="entry name" value="DNA Cyclobutane Dipyrimidine Photolyase, subunit A, domain 3"/>
    <property type="match status" value="1"/>
</dbReference>
<comment type="cofactor">
    <cofactor evidence="1">
        <name>(6R)-5,10-methylene-5,6,7,8-tetrahydrofolate</name>
        <dbReference type="ChEBI" id="CHEBI:15636"/>
    </cofactor>
</comment>
<evidence type="ECO:0000256" key="5">
    <source>
        <dbReference type="ARBA" id="ARBA00022827"/>
    </source>
</evidence>
<evidence type="ECO:0000256" key="2">
    <source>
        <dbReference type="ARBA" id="ARBA00013149"/>
    </source>
</evidence>
<dbReference type="InterPro" id="IPR005101">
    <property type="entry name" value="Cryptochr/Photolyase_FAD-bd"/>
</dbReference>
<feature type="site" description="Electron transfer via tryptophanyl radical" evidence="9">
    <location>
        <position position="380"/>
    </location>
</feature>
<protein>
    <recommendedName>
        <fullName evidence="3">Deoxyribodipyrimidine photo-lyase</fullName>
        <ecNumber evidence="2">4.1.99.3</ecNumber>
    </recommendedName>
</protein>
<dbReference type="GO" id="GO:0009416">
    <property type="term" value="P:response to light stimulus"/>
    <property type="evidence" value="ECO:0007669"/>
    <property type="project" value="TreeGrafter"/>
</dbReference>
<name>A0A1X0VE17_LEUPS</name>
<evidence type="ECO:0000256" key="1">
    <source>
        <dbReference type="ARBA" id="ARBA00001932"/>
    </source>
</evidence>
<feature type="binding site" evidence="8">
    <location>
        <begin position="237"/>
        <end position="241"/>
    </location>
    <ligand>
        <name>FAD</name>
        <dbReference type="ChEBI" id="CHEBI:57692"/>
    </ligand>
</feature>
<evidence type="ECO:0000256" key="4">
    <source>
        <dbReference type="ARBA" id="ARBA00022630"/>
    </source>
</evidence>
<comment type="similarity">
    <text evidence="10">Belongs to the DNA photolyase family.</text>
</comment>
<dbReference type="GO" id="GO:0000719">
    <property type="term" value="P:photoreactive repair"/>
    <property type="evidence" value="ECO:0007669"/>
    <property type="project" value="UniProtKB-ARBA"/>
</dbReference>
<dbReference type="PROSITE" id="PS00394">
    <property type="entry name" value="DNA_PHOTOLYASES_1_1"/>
    <property type="match status" value="1"/>
</dbReference>
<dbReference type="Pfam" id="PF03441">
    <property type="entry name" value="FAD_binding_7"/>
    <property type="match status" value="1"/>
</dbReference>
<reference evidence="12 13" key="1">
    <citation type="journal article" date="2017" name="Front. Microbiol.">
        <title>Genomic Characterization of Dairy Associated Leuconostoc Species and Diversity of Leuconostocs in Undefined Mixed Mesophilic Starter Cultures.</title>
        <authorList>
            <person name="Frantzen C.A."/>
            <person name="Kot W."/>
            <person name="Pedersen T.B."/>
            <person name="Ardo Y.M."/>
            <person name="Broadbent J.R."/>
            <person name="Neve H."/>
            <person name="Hansen L.H."/>
            <person name="Dal Bello F."/>
            <person name="Ostlie H.M."/>
            <person name="Kleppen H.P."/>
            <person name="Vogensen F.K."/>
            <person name="Holo H."/>
        </authorList>
    </citation>
    <scope>NUCLEOTIDE SEQUENCE [LARGE SCALE GENOMIC DNA]</scope>
    <source>
        <strain evidence="12 13">LMGCF08</strain>
    </source>
</reference>
<keyword evidence="6 10" id="KW-0157">Chromophore</keyword>
<dbReference type="Proteomes" id="UP000192288">
    <property type="component" value="Unassembled WGS sequence"/>
</dbReference>
<evidence type="ECO:0000256" key="10">
    <source>
        <dbReference type="RuleBase" id="RU004182"/>
    </source>
</evidence>
<evidence type="ECO:0000259" key="11">
    <source>
        <dbReference type="PROSITE" id="PS51645"/>
    </source>
</evidence>
<feature type="binding site" evidence="8">
    <location>
        <position position="270"/>
    </location>
    <ligand>
        <name>FAD</name>
        <dbReference type="ChEBI" id="CHEBI:57692"/>
    </ligand>
</feature>
<dbReference type="InterPro" id="IPR002081">
    <property type="entry name" value="Cryptochrome/DNA_photolyase_1"/>
</dbReference>
<keyword evidence="4 8" id="KW-0285">Flavoprotein</keyword>
<dbReference type="GO" id="GO:0003677">
    <property type="term" value="F:DNA binding"/>
    <property type="evidence" value="ECO:0007669"/>
    <property type="project" value="TreeGrafter"/>
</dbReference>
<feature type="binding site" evidence="8">
    <location>
        <begin position="273"/>
        <end position="280"/>
    </location>
    <ligand>
        <name>FAD</name>
        <dbReference type="ChEBI" id="CHEBI:57692"/>
    </ligand>
</feature>
<dbReference type="InterPro" id="IPR014729">
    <property type="entry name" value="Rossmann-like_a/b/a_fold"/>
</dbReference>
<evidence type="ECO:0000256" key="8">
    <source>
        <dbReference type="PIRSR" id="PIRSR602081-1"/>
    </source>
</evidence>
<sequence length="475" mass="55098">MTKTSVMWFRRDLRLADNTALSAAVANSDHLALVFIIDPNQIVANGSVNQSAFFASVSHFKSVLKEKKISLHIFSGNVTTVFTALKKELPEWQDLYFNFDERGYGRKRDQAIAKYCRDELQVTPHPFLDFTLHSAFDIKKQDGTGYKVFTPYFKQWIQRPKKSPNYDLRHSEIVKKQLVLPNNDATAELKKLIRPCDSYAYENQIGESVAKQVLIDFVSHKLADYDKNRDIPSLDATSHLSRYLRTGEISIRTIYGAVRQEPESDGRTTFIKELCWRDYYNMIYAMYPDQQEKAIKTSFQNVVWQNNEDHFKAWRTGRTGFPIVDAAMRQLNETGWMHNRLRMVVASFLTKDLLIDWRWGEKYFREKLVDYDPASNIGGWQWAASTGTDSVPYFRVFNPTIQSEKFDPNGTFITQYVPELKSIKSKKIHQPNQLTDAEQKAYGVKLNDDYPQPIVDHKAARLRAIAVYEQSKDNF</sequence>
<dbReference type="GO" id="GO:0071949">
    <property type="term" value="F:FAD binding"/>
    <property type="evidence" value="ECO:0007669"/>
    <property type="project" value="TreeGrafter"/>
</dbReference>
<evidence type="ECO:0000256" key="6">
    <source>
        <dbReference type="ARBA" id="ARBA00022991"/>
    </source>
</evidence>
<evidence type="ECO:0000256" key="3">
    <source>
        <dbReference type="ARBA" id="ARBA00014046"/>
    </source>
</evidence>
<gene>
    <name evidence="12" type="ORF">BMR96_04755</name>
</gene>
<comment type="catalytic activity">
    <reaction evidence="7">
        <text>cyclobutadipyrimidine (in DNA) = 2 pyrimidine residues (in DNA).</text>
        <dbReference type="EC" id="4.1.99.3"/>
    </reaction>
</comment>
<dbReference type="SUPFAM" id="SSF52425">
    <property type="entry name" value="Cryptochrome/photolyase, N-terminal domain"/>
    <property type="match status" value="1"/>
</dbReference>
<dbReference type="GO" id="GO:0003904">
    <property type="term" value="F:deoxyribodipyrimidine photo-lyase activity"/>
    <property type="evidence" value="ECO:0007669"/>
    <property type="project" value="UniProtKB-EC"/>
</dbReference>
<dbReference type="Pfam" id="PF00875">
    <property type="entry name" value="DNA_photolyase"/>
    <property type="match status" value="1"/>
</dbReference>
<dbReference type="PROSITE" id="PS51645">
    <property type="entry name" value="PHR_CRY_ALPHA_BETA"/>
    <property type="match status" value="1"/>
</dbReference>
<dbReference type="Gene3D" id="1.25.40.80">
    <property type="match status" value="1"/>
</dbReference>
<feature type="binding site" evidence="8">
    <location>
        <begin position="370"/>
        <end position="372"/>
    </location>
    <ligand>
        <name>FAD</name>
        <dbReference type="ChEBI" id="CHEBI:57692"/>
    </ligand>
</feature>
<dbReference type="eggNOG" id="COG0415">
    <property type="taxonomic scope" value="Bacteria"/>
</dbReference>
<accession>A0A1X0VE17</accession>
<feature type="binding site" evidence="8">
    <location>
        <position position="225"/>
    </location>
    <ligand>
        <name>FAD</name>
        <dbReference type="ChEBI" id="CHEBI:57692"/>
    </ligand>
</feature>
<evidence type="ECO:0000256" key="7">
    <source>
        <dbReference type="ARBA" id="ARBA00033999"/>
    </source>
</evidence>
<dbReference type="InterPro" id="IPR006050">
    <property type="entry name" value="DNA_photolyase_N"/>
</dbReference>
<dbReference type="SUPFAM" id="SSF48173">
    <property type="entry name" value="Cryptochrome/photolyase FAD-binding domain"/>
    <property type="match status" value="1"/>
</dbReference>
<dbReference type="PANTHER" id="PTHR11455:SF9">
    <property type="entry name" value="CRYPTOCHROME CIRCADIAN CLOCK 5 ISOFORM X1"/>
    <property type="match status" value="1"/>
</dbReference>
<proteinExistence type="inferred from homology"/>
<dbReference type="STRING" id="33968.BMS77_06690"/>
<comment type="caution">
    <text evidence="12">The sequence shown here is derived from an EMBL/GenBank/DDBJ whole genome shotgun (WGS) entry which is preliminary data.</text>
</comment>
<evidence type="ECO:0000313" key="12">
    <source>
        <dbReference type="EMBL" id="ORI97894.1"/>
    </source>
</evidence>
<dbReference type="AlphaFoldDB" id="A0A1X0VE17"/>
<dbReference type="PANTHER" id="PTHR11455">
    <property type="entry name" value="CRYPTOCHROME"/>
    <property type="match status" value="1"/>
</dbReference>
<dbReference type="InterPro" id="IPR036155">
    <property type="entry name" value="Crypto/Photolyase_N_sf"/>
</dbReference>
<feature type="domain" description="Photolyase/cryptochrome alpha/beta" evidence="11">
    <location>
        <begin position="3"/>
        <end position="132"/>
    </location>
</feature>